<dbReference type="PROSITE" id="PS50086">
    <property type="entry name" value="TBC_RABGAP"/>
    <property type="match status" value="1"/>
</dbReference>
<keyword evidence="6" id="KW-1185">Reference proteome</keyword>
<dbReference type="InterPro" id="IPR050302">
    <property type="entry name" value="Rab_GAP_TBC_domain"/>
</dbReference>
<dbReference type="Gene3D" id="1.10.8.270">
    <property type="entry name" value="putative rabgap domain of human tbc1 domain family member 14 like domains"/>
    <property type="match status" value="1"/>
</dbReference>
<dbReference type="SMART" id="SM00164">
    <property type="entry name" value="TBC"/>
    <property type="match status" value="1"/>
</dbReference>
<dbReference type="GeneID" id="83213149"/>
<feature type="compositionally biased region" description="Polar residues" evidence="3">
    <location>
        <begin position="57"/>
        <end position="68"/>
    </location>
</feature>
<keyword evidence="1" id="KW-0343">GTPase activation</keyword>
<dbReference type="FunFam" id="1.10.472.80:FF:000027">
    <property type="entry name" value="GTPase activating protein (Evi5)"/>
    <property type="match status" value="1"/>
</dbReference>
<dbReference type="PANTHER" id="PTHR47219">
    <property type="entry name" value="RAB GTPASE-ACTIVATING PROTEIN 1-LIKE"/>
    <property type="match status" value="1"/>
</dbReference>
<feature type="region of interest" description="Disordered" evidence="3">
    <location>
        <begin position="894"/>
        <end position="914"/>
    </location>
</feature>
<feature type="compositionally biased region" description="Polar residues" evidence="3">
    <location>
        <begin position="576"/>
        <end position="599"/>
    </location>
</feature>
<dbReference type="RefSeq" id="XP_058343610.1">
    <property type="nucleotide sequence ID" value="XM_058485775.1"/>
</dbReference>
<evidence type="ECO:0000313" key="6">
    <source>
        <dbReference type="Proteomes" id="UP001234581"/>
    </source>
</evidence>
<feature type="compositionally biased region" description="Low complexity" evidence="3">
    <location>
        <begin position="114"/>
        <end position="139"/>
    </location>
</feature>
<dbReference type="InterPro" id="IPR035969">
    <property type="entry name" value="Rab-GAP_TBC_sf"/>
</dbReference>
<protein>
    <recommendedName>
        <fullName evidence="4">Rab-GAP TBC domain-containing protein</fullName>
    </recommendedName>
</protein>
<dbReference type="EMBL" id="JARTCD010000023">
    <property type="protein sequence ID" value="KAJ8658697.1"/>
    <property type="molecule type" value="Genomic_DNA"/>
</dbReference>
<feature type="region of interest" description="Disordered" evidence="3">
    <location>
        <begin position="1006"/>
        <end position="1043"/>
    </location>
</feature>
<evidence type="ECO:0000256" key="3">
    <source>
        <dbReference type="SAM" id="MobiDB-lite"/>
    </source>
</evidence>
<dbReference type="Proteomes" id="UP001234581">
    <property type="component" value="Unassembled WGS sequence"/>
</dbReference>
<keyword evidence="2" id="KW-0175">Coiled coil</keyword>
<feature type="region of interest" description="Disordered" evidence="3">
    <location>
        <begin position="114"/>
        <end position="153"/>
    </location>
</feature>
<feature type="compositionally biased region" description="Acidic residues" evidence="3">
    <location>
        <begin position="735"/>
        <end position="750"/>
    </location>
</feature>
<feature type="region of interest" description="Disordered" evidence="3">
    <location>
        <begin position="725"/>
        <end position="751"/>
    </location>
</feature>
<feature type="domain" description="Rab-GAP TBC" evidence="4">
    <location>
        <begin position="250"/>
        <end position="439"/>
    </location>
</feature>
<dbReference type="Gene3D" id="1.10.10.750">
    <property type="entry name" value="Ypt/Rab-GAP domain of gyp1p, domain 1"/>
    <property type="match status" value="1"/>
</dbReference>
<feature type="coiled-coil region" evidence="2">
    <location>
        <begin position="604"/>
        <end position="673"/>
    </location>
</feature>
<dbReference type="Pfam" id="PF23436">
    <property type="entry name" value="RabGap-TBC_2"/>
    <property type="match status" value="1"/>
</dbReference>
<evidence type="ECO:0000259" key="4">
    <source>
        <dbReference type="PROSITE" id="PS50086"/>
    </source>
</evidence>
<feature type="region of interest" description="Disordered" evidence="3">
    <location>
        <begin position="571"/>
        <end position="600"/>
    </location>
</feature>
<reference evidence="5 6" key="1">
    <citation type="submission" date="2023-03" db="EMBL/GenBank/DDBJ databases">
        <title>Genome sequence of Lichtheimia ornata CBS 291.66.</title>
        <authorList>
            <person name="Mohabir J.T."/>
            <person name="Shea T.P."/>
            <person name="Kurbessoian T."/>
            <person name="Berby B."/>
            <person name="Fontaine J."/>
            <person name="Livny J."/>
            <person name="Gnirke A."/>
            <person name="Stajich J.E."/>
            <person name="Cuomo C.A."/>
        </authorList>
    </citation>
    <scope>NUCLEOTIDE SEQUENCE [LARGE SCALE GENOMIC DNA]</scope>
    <source>
        <strain evidence="5">CBS 291.66</strain>
    </source>
</reference>
<sequence length="1043" mass="116908">MLAAEPPHQQQQQQQQQQQPLKLTPEVLDRLRHLQQADRPVSVDEVLHAANLDHLTQLPQPSKSSTAADMSPPLPEAQAFPRKSRSTTTTLAERRRIPASTEKLKLYCQITHPTCTTTTPPSMTNNDSSTTDSSTTTPTDNEKTASNNNPTMERLEMENAQLSPQASEDYLLARLERQNALLSADPKSVCIESNKLKADFDTVRNLVQQGDHDNNNNNNDWEFWEYLVEDFAGAATKLPHLLVAKLSHGGIPDRLRGVVWRAMSQSSATHLESIYDKLVLEHSPSSSPYERVIQRDLSRTFPQVDMFKADGGEGQQAMGRLLRAYSVYDAHVGYCQGLAFLVGPLLMTMPEKDAFCVFVRLMETYDMRTMFTLNMEGLHLRLHQFSVLLAQLCPELSAHLNEHSVHPAMYASQWFLTLFAYSFPIDLVLRIYDLVFAEGAIETITRVAVAVMQKNQDTLMQINDFEKLMMYLSSRRPYEEGFSSDPESVIGDAMALSNVITRSKVDSIAAQHRKELEQEKSRAQQVLAIRFDQSAAAAIKANNNKPTKNKRESWFSWASASQNRAVVVEQPASPVMSPTSPTFAATTGRASTSSINSGTGAAGQQMLHQQIEDLVLALSQLQKEHSQLSEEMMALKMRDMDRESERQQLAKRNQALEKRIRKYKSKLNASTSSANTMAAALASPTQEDSNATRLEQLEHDPEFNSFVDSLRMSGDFGALIAGALDSSTQPKKTMEEDEEENDQQQQDDDGNTMTNELVAVKLLNIQLREKYNDLNEKHEQLSRQLETARDAHRELLNKQAELQAEVETLGLTREQLLEEHEAIEDENHEMEEKLMAAKKTCSELQVEKLALAKQVEQLERRIAELEQEKREYLMPRGSFTEEVFAAHQTLFGTNKEQEEHQQSEAAAGSNSTSEYQKKYVESELRCRELEKLLAETKCKLAEYESCPSSPRLSHPPPSRRRSMRNSMLSAGSRMSLPPTCEPGRVSTDSINSCGSGISSKRSSMYSRLFGNTTSPPGGANNGNKGNAPTPITNANLVEEPQHV</sequence>
<feature type="coiled-coil region" evidence="2">
    <location>
        <begin position="757"/>
        <end position="875"/>
    </location>
</feature>
<dbReference type="PANTHER" id="PTHR47219:SF9">
    <property type="entry name" value="GTPASE ACTIVATING PROTEIN AND CENTROSOME-ASSOCIATED, ISOFORM B"/>
    <property type="match status" value="1"/>
</dbReference>
<feature type="region of interest" description="Disordered" evidence="3">
    <location>
        <begin position="1"/>
        <end position="27"/>
    </location>
</feature>
<evidence type="ECO:0000313" key="5">
    <source>
        <dbReference type="EMBL" id="KAJ8658697.1"/>
    </source>
</evidence>
<feature type="region of interest" description="Disordered" evidence="3">
    <location>
        <begin position="944"/>
        <end position="987"/>
    </location>
</feature>
<proteinExistence type="predicted"/>
<evidence type="ECO:0000256" key="2">
    <source>
        <dbReference type="SAM" id="Coils"/>
    </source>
</evidence>
<dbReference type="AlphaFoldDB" id="A0AAD7V5Y7"/>
<organism evidence="5 6">
    <name type="scientific">Lichtheimia ornata</name>
    <dbReference type="NCBI Taxonomy" id="688661"/>
    <lineage>
        <taxon>Eukaryota</taxon>
        <taxon>Fungi</taxon>
        <taxon>Fungi incertae sedis</taxon>
        <taxon>Mucoromycota</taxon>
        <taxon>Mucoromycotina</taxon>
        <taxon>Mucoromycetes</taxon>
        <taxon>Mucorales</taxon>
        <taxon>Lichtheimiaceae</taxon>
        <taxon>Lichtheimia</taxon>
    </lineage>
</organism>
<dbReference type="InterPro" id="IPR000195">
    <property type="entry name" value="Rab-GAP-TBC_dom"/>
</dbReference>
<comment type="caution">
    <text evidence="5">The sequence shown here is derived from an EMBL/GenBank/DDBJ whole genome shotgun (WGS) entry which is preliminary data.</text>
</comment>
<name>A0AAD7V5Y7_9FUNG</name>
<feature type="region of interest" description="Disordered" evidence="3">
    <location>
        <begin position="55"/>
        <end position="98"/>
    </location>
</feature>
<feature type="compositionally biased region" description="Low complexity" evidence="3">
    <location>
        <begin position="9"/>
        <end position="19"/>
    </location>
</feature>
<evidence type="ECO:0000256" key="1">
    <source>
        <dbReference type="ARBA" id="ARBA00022468"/>
    </source>
</evidence>
<dbReference type="GO" id="GO:0005096">
    <property type="term" value="F:GTPase activator activity"/>
    <property type="evidence" value="ECO:0007669"/>
    <property type="project" value="UniProtKB-KW"/>
</dbReference>
<dbReference type="GO" id="GO:0031267">
    <property type="term" value="F:small GTPase binding"/>
    <property type="evidence" value="ECO:0007669"/>
    <property type="project" value="TreeGrafter"/>
</dbReference>
<dbReference type="Gene3D" id="1.10.472.80">
    <property type="entry name" value="Ypt/Rab-GAP domain of gyp1p, domain 3"/>
    <property type="match status" value="1"/>
</dbReference>
<gene>
    <name evidence="5" type="ORF">O0I10_005737</name>
</gene>
<feature type="compositionally biased region" description="Low complexity" evidence="3">
    <location>
        <begin position="1015"/>
        <end position="1030"/>
    </location>
</feature>
<dbReference type="FunFam" id="1.10.8.270:FF:000001">
    <property type="entry name" value="TBC1 domain family member 1"/>
    <property type="match status" value="1"/>
</dbReference>
<accession>A0AAD7V5Y7</accession>
<dbReference type="SUPFAM" id="SSF47923">
    <property type="entry name" value="Ypt/Rab-GAP domain of gyp1p"/>
    <property type="match status" value="2"/>
</dbReference>